<dbReference type="Proteomes" id="UP000805649">
    <property type="component" value="Unassembled WGS sequence"/>
</dbReference>
<proteinExistence type="predicted"/>
<gene>
    <name evidence="1" type="ORF">CTRU02_208400</name>
</gene>
<keyword evidence="2" id="KW-1185">Reference proteome</keyword>
<comment type="caution">
    <text evidence="1">The sequence shown here is derived from an EMBL/GenBank/DDBJ whole genome shotgun (WGS) entry which is preliminary data.</text>
</comment>
<dbReference type="EMBL" id="VUJX02000005">
    <property type="protein sequence ID" value="KAL0936185.1"/>
    <property type="molecule type" value="Genomic_DNA"/>
</dbReference>
<name>A0ACC3YW88_COLTU</name>
<protein>
    <submittedName>
        <fullName evidence="1">C6 transcription factor</fullName>
    </submittedName>
</protein>
<sequence length="329" mass="37283">MITVNNTVSQPRGATRSSLACLPCRSRHLKCDGKQPQCSRCVEFEKPCHYAPSRRGGLDRAALAERRKRLAATEDDVRSRNSLESSEFLVSEQESQGPSLSNNYDLPEGIIFGNGTPGFGSAAVPDMGMIDITTDNLVDSYYKNFHSFHPFPLPRKQMLRICQDPERRLSFEPLISAMRLIGHIYAHHKWSEFLKEQLEVCIARTPALNPVLVQCRLLYSIALFWSSYKEEAKVQMDAAAKLAMELQMHRKEFSMNHGMNDSVVAESWRRTWWMLYIVDAYYAGTLGTMNFTVVDVESTVELPCEEAEYDSGVSICNNSRVCVKTAYLL</sequence>
<evidence type="ECO:0000313" key="1">
    <source>
        <dbReference type="EMBL" id="KAL0936185.1"/>
    </source>
</evidence>
<accession>A0ACC3YW88</accession>
<organism evidence="1 2">
    <name type="scientific">Colletotrichum truncatum</name>
    <name type="common">Anthracnose fungus</name>
    <name type="synonym">Colletotrichum capsici</name>
    <dbReference type="NCBI Taxonomy" id="5467"/>
    <lineage>
        <taxon>Eukaryota</taxon>
        <taxon>Fungi</taxon>
        <taxon>Dikarya</taxon>
        <taxon>Ascomycota</taxon>
        <taxon>Pezizomycotina</taxon>
        <taxon>Sordariomycetes</taxon>
        <taxon>Hypocreomycetidae</taxon>
        <taxon>Glomerellales</taxon>
        <taxon>Glomerellaceae</taxon>
        <taxon>Colletotrichum</taxon>
        <taxon>Colletotrichum truncatum species complex</taxon>
    </lineage>
</organism>
<reference evidence="1 2" key="1">
    <citation type="journal article" date="2020" name="Phytopathology">
        <title>Genome Sequence Resources of Colletotrichum truncatum, C. plurivorum, C. musicola, and C. sojae: Four Species Pathogenic to Soybean (Glycine max).</title>
        <authorList>
            <person name="Rogerio F."/>
            <person name="Boufleur T.R."/>
            <person name="Ciampi-Guillardi M."/>
            <person name="Sukno S.A."/>
            <person name="Thon M.R."/>
            <person name="Massola Junior N.S."/>
            <person name="Baroncelli R."/>
        </authorList>
    </citation>
    <scope>NUCLEOTIDE SEQUENCE [LARGE SCALE GENOMIC DNA]</scope>
    <source>
        <strain evidence="1 2">CMES1059</strain>
    </source>
</reference>
<evidence type="ECO:0000313" key="2">
    <source>
        <dbReference type="Proteomes" id="UP000805649"/>
    </source>
</evidence>